<sequence>MDQASTFKQPDVPIQRPPEIQDFIFRPLHDLESLLDKKFSKFGVRTKPISLVEDFADEMEVNKLHG</sequence>
<proteinExistence type="predicted"/>
<evidence type="ECO:0000313" key="1">
    <source>
        <dbReference type="EMBL" id="KAG5589584.1"/>
    </source>
</evidence>
<protein>
    <submittedName>
        <fullName evidence="1">Uncharacterized protein</fullName>
    </submittedName>
</protein>
<accession>A0A9J5XR40</accession>
<comment type="caution">
    <text evidence="1">The sequence shown here is derived from an EMBL/GenBank/DDBJ whole genome shotgun (WGS) entry which is preliminary data.</text>
</comment>
<name>A0A9J5XR40_SOLCO</name>
<organism evidence="1 2">
    <name type="scientific">Solanum commersonii</name>
    <name type="common">Commerson's wild potato</name>
    <name type="synonym">Commerson's nightshade</name>
    <dbReference type="NCBI Taxonomy" id="4109"/>
    <lineage>
        <taxon>Eukaryota</taxon>
        <taxon>Viridiplantae</taxon>
        <taxon>Streptophyta</taxon>
        <taxon>Embryophyta</taxon>
        <taxon>Tracheophyta</taxon>
        <taxon>Spermatophyta</taxon>
        <taxon>Magnoliopsida</taxon>
        <taxon>eudicotyledons</taxon>
        <taxon>Gunneridae</taxon>
        <taxon>Pentapetalae</taxon>
        <taxon>asterids</taxon>
        <taxon>lamiids</taxon>
        <taxon>Solanales</taxon>
        <taxon>Solanaceae</taxon>
        <taxon>Solanoideae</taxon>
        <taxon>Solaneae</taxon>
        <taxon>Solanum</taxon>
    </lineage>
</organism>
<dbReference type="AlphaFoldDB" id="A0A9J5XR40"/>
<reference evidence="1 2" key="1">
    <citation type="submission" date="2020-09" db="EMBL/GenBank/DDBJ databases">
        <title>De no assembly of potato wild relative species, Solanum commersonii.</title>
        <authorList>
            <person name="Cho K."/>
        </authorList>
    </citation>
    <scope>NUCLEOTIDE SEQUENCE [LARGE SCALE GENOMIC DNA]</scope>
    <source>
        <strain evidence="1">LZ3.2</strain>
        <tissue evidence="1">Leaf</tissue>
    </source>
</reference>
<keyword evidence="2" id="KW-1185">Reference proteome</keyword>
<gene>
    <name evidence="1" type="ORF">H5410_040098</name>
</gene>
<evidence type="ECO:0000313" key="2">
    <source>
        <dbReference type="Proteomes" id="UP000824120"/>
    </source>
</evidence>
<dbReference type="EMBL" id="JACXVP010000008">
    <property type="protein sequence ID" value="KAG5589584.1"/>
    <property type="molecule type" value="Genomic_DNA"/>
</dbReference>
<dbReference type="Proteomes" id="UP000824120">
    <property type="component" value="Chromosome 8"/>
</dbReference>